<dbReference type="GO" id="GO:0016301">
    <property type="term" value="F:kinase activity"/>
    <property type="evidence" value="ECO:0007669"/>
    <property type="project" value="UniProtKB-KW"/>
</dbReference>
<comment type="catalytic activity">
    <reaction evidence="1">
        <text>ATP + protein L-histidine = ADP + protein N-phospho-L-histidine.</text>
        <dbReference type="EC" id="2.7.13.3"/>
    </reaction>
</comment>
<evidence type="ECO:0000256" key="5">
    <source>
        <dbReference type="ARBA" id="ARBA00022679"/>
    </source>
</evidence>
<evidence type="ECO:0000256" key="7">
    <source>
        <dbReference type="ARBA" id="ARBA00022777"/>
    </source>
</evidence>
<dbReference type="Pfam" id="PF00672">
    <property type="entry name" value="HAMP"/>
    <property type="match status" value="1"/>
</dbReference>
<feature type="transmembrane region" description="Helical" evidence="11">
    <location>
        <begin position="142"/>
        <end position="163"/>
    </location>
</feature>
<dbReference type="PROSITE" id="PS50885">
    <property type="entry name" value="HAMP"/>
    <property type="match status" value="1"/>
</dbReference>
<dbReference type="InterPro" id="IPR003660">
    <property type="entry name" value="HAMP_dom"/>
</dbReference>
<keyword evidence="15" id="KW-1185">Reference proteome</keyword>
<keyword evidence="7 14" id="KW-0418">Kinase</keyword>
<keyword evidence="8 11" id="KW-1133">Transmembrane helix</keyword>
<dbReference type="SUPFAM" id="SSF47384">
    <property type="entry name" value="Homodimeric domain of signal transducing histidine kinase"/>
    <property type="match status" value="1"/>
</dbReference>
<evidence type="ECO:0000256" key="8">
    <source>
        <dbReference type="ARBA" id="ARBA00022989"/>
    </source>
</evidence>
<reference evidence="14 15" key="1">
    <citation type="journal article" date="2019" name="Int. J. Syst. Evol. Microbiol.">
        <title>The Global Catalogue of Microorganisms (GCM) 10K type strain sequencing project: providing services to taxonomists for standard genome sequencing and annotation.</title>
        <authorList>
            <consortium name="The Broad Institute Genomics Platform"/>
            <consortium name="The Broad Institute Genome Sequencing Center for Infectious Disease"/>
            <person name="Wu L."/>
            <person name="Ma J."/>
        </authorList>
    </citation>
    <scope>NUCLEOTIDE SEQUENCE [LARGE SCALE GENOMIC DNA]</scope>
    <source>
        <strain evidence="14 15">JCM 14901</strain>
    </source>
</reference>
<organism evidence="14 15">
    <name type="scientific">Microbacterium deminutum</name>
    <dbReference type="NCBI Taxonomy" id="344164"/>
    <lineage>
        <taxon>Bacteria</taxon>
        <taxon>Bacillati</taxon>
        <taxon>Actinomycetota</taxon>
        <taxon>Actinomycetes</taxon>
        <taxon>Micrococcales</taxon>
        <taxon>Microbacteriaceae</taxon>
        <taxon>Microbacterium</taxon>
    </lineage>
</organism>
<keyword evidence="10 11" id="KW-0472">Membrane</keyword>
<dbReference type="InterPro" id="IPR004358">
    <property type="entry name" value="Sig_transdc_His_kin-like_C"/>
</dbReference>
<dbReference type="RefSeq" id="WP_344095307.1">
    <property type="nucleotide sequence ID" value="NZ_BAAAOG010000005.1"/>
</dbReference>
<evidence type="ECO:0000313" key="14">
    <source>
        <dbReference type="EMBL" id="GAA1962120.1"/>
    </source>
</evidence>
<keyword evidence="9" id="KW-0902">Two-component regulatory system</keyword>
<dbReference type="Proteomes" id="UP001499933">
    <property type="component" value="Unassembled WGS sequence"/>
</dbReference>
<dbReference type="Gene3D" id="6.10.340.10">
    <property type="match status" value="1"/>
</dbReference>
<dbReference type="Gene3D" id="1.10.287.130">
    <property type="match status" value="1"/>
</dbReference>
<evidence type="ECO:0000256" key="10">
    <source>
        <dbReference type="ARBA" id="ARBA00023136"/>
    </source>
</evidence>
<feature type="domain" description="HAMP" evidence="13">
    <location>
        <begin position="168"/>
        <end position="220"/>
    </location>
</feature>
<accession>A0ABN2R1W4</accession>
<dbReference type="PROSITE" id="PS50109">
    <property type="entry name" value="HIS_KIN"/>
    <property type="match status" value="1"/>
</dbReference>
<evidence type="ECO:0000256" key="1">
    <source>
        <dbReference type="ARBA" id="ARBA00000085"/>
    </source>
</evidence>
<evidence type="ECO:0000256" key="2">
    <source>
        <dbReference type="ARBA" id="ARBA00004236"/>
    </source>
</evidence>
<dbReference type="SMART" id="SM00304">
    <property type="entry name" value="HAMP"/>
    <property type="match status" value="1"/>
</dbReference>
<dbReference type="SMART" id="SM00388">
    <property type="entry name" value="HisKA"/>
    <property type="match status" value="1"/>
</dbReference>
<dbReference type="InterPro" id="IPR036890">
    <property type="entry name" value="HATPase_C_sf"/>
</dbReference>
<keyword evidence="4" id="KW-0597">Phosphoprotein</keyword>
<dbReference type="InterPro" id="IPR003661">
    <property type="entry name" value="HisK_dim/P_dom"/>
</dbReference>
<dbReference type="InterPro" id="IPR036097">
    <property type="entry name" value="HisK_dim/P_sf"/>
</dbReference>
<feature type="domain" description="Histidine kinase" evidence="12">
    <location>
        <begin position="228"/>
        <end position="425"/>
    </location>
</feature>
<evidence type="ECO:0000256" key="3">
    <source>
        <dbReference type="ARBA" id="ARBA00012438"/>
    </source>
</evidence>
<keyword evidence="5" id="KW-0808">Transferase</keyword>
<evidence type="ECO:0000256" key="11">
    <source>
        <dbReference type="SAM" id="Phobius"/>
    </source>
</evidence>
<dbReference type="InterPro" id="IPR050428">
    <property type="entry name" value="TCS_sensor_his_kinase"/>
</dbReference>
<dbReference type="PRINTS" id="PR00344">
    <property type="entry name" value="BCTRLSENSOR"/>
</dbReference>
<dbReference type="CDD" id="cd00082">
    <property type="entry name" value="HisKA"/>
    <property type="match status" value="1"/>
</dbReference>
<sequence length="437" mass="45614">MRKRIERVAVLSTVVAFMLFLLPLALVVFNLSVADTRSQLERDALAAVAQIDPQFSAGDVPELTPPSDSRVELALYDRAGTRIAGTGPAHADAAATGVLSGAPDQRGLDDPLVAVVPVTSSEQVVGAVRASLPLAVVVAGDLGVWATMVVGAAMCLLVGVLLARATARRVAAPMEDLARTAQALGDGDFQARVAPSGVAEIDAAGIALGETADRLGALVERERRLSQDASHQLRTPLAGLRAILESAQVAPQSITPAVIDRALERVDALAATVDEFLSTERTPRGRPTDVASEVRGLEERWHGVLAAAGRPLRVDAADRSMTVVTVPESVRQILDVLLENAHVHGAGEVVVRVRESRGAIAIDVEDEGGSIAAGDDIFRRGYSGAGRNGYGLALAQQLAEELGGRLLLSSRLPVTRFTLLLPQDADSSGLPASGAPR</sequence>
<dbReference type="PANTHER" id="PTHR45436:SF5">
    <property type="entry name" value="SENSOR HISTIDINE KINASE TRCS"/>
    <property type="match status" value="1"/>
</dbReference>
<keyword evidence="6 11" id="KW-0812">Transmembrane</keyword>
<comment type="subcellular location">
    <subcellularLocation>
        <location evidence="2">Cell membrane</location>
    </subcellularLocation>
</comment>
<evidence type="ECO:0000256" key="4">
    <source>
        <dbReference type="ARBA" id="ARBA00022553"/>
    </source>
</evidence>
<dbReference type="InterPro" id="IPR005467">
    <property type="entry name" value="His_kinase_dom"/>
</dbReference>
<dbReference type="SMART" id="SM00387">
    <property type="entry name" value="HATPase_c"/>
    <property type="match status" value="1"/>
</dbReference>
<gene>
    <name evidence="14" type="ORF">GCM10009776_25970</name>
</gene>
<dbReference type="SUPFAM" id="SSF55874">
    <property type="entry name" value="ATPase domain of HSP90 chaperone/DNA topoisomerase II/histidine kinase"/>
    <property type="match status" value="1"/>
</dbReference>
<evidence type="ECO:0000256" key="6">
    <source>
        <dbReference type="ARBA" id="ARBA00022692"/>
    </source>
</evidence>
<evidence type="ECO:0000259" key="12">
    <source>
        <dbReference type="PROSITE" id="PS50109"/>
    </source>
</evidence>
<dbReference type="InterPro" id="IPR003594">
    <property type="entry name" value="HATPase_dom"/>
</dbReference>
<dbReference type="Pfam" id="PF00512">
    <property type="entry name" value="HisKA"/>
    <property type="match status" value="1"/>
</dbReference>
<evidence type="ECO:0000256" key="9">
    <source>
        <dbReference type="ARBA" id="ARBA00023012"/>
    </source>
</evidence>
<name>A0ABN2R1W4_9MICO</name>
<evidence type="ECO:0000313" key="15">
    <source>
        <dbReference type="Proteomes" id="UP001499933"/>
    </source>
</evidence>
<dbReference type="Pfam" id="PF02518">
    <property type="entry name" value="HATPase_c"/>
    <property type="match status" value="1"/>
</dbReference>
<dbReference type="EMBL" id="BAAAOG010000005">
    <property type="protein sequence ID" value="GAA1962120.1"/>
    <property type="molecule type" value="Genomic_DNA"/>
</dbReference>
<evidence type="ECO:0000259" key="13">
    <source>
        <dbReference type="PROSITE" id="PS50885"/>
    </source>
</evidence>
<comment type="caution">
    <text evidence="14">The sequence shown here is derived from an EMBL/GenBank/DDBJ whole genome shotgun (WGS) entry which is preliminary data.</text>
</comment>
<protein>
    <recommendedName>
        <fullName evidence="3">histidine kinase</fullName>
        <ecNumber evidence="3">2.7.13.3</ecNumber>
    </recommendedName>
</protein>
<proteinExistence type="predicted"/>
<dbReference type="Gene3D" id="3.30.565.10">
    <property type="entry name" value="Histidine kinase-like ATPase, C-terminal domain"/>
    <property type="match status" value="1"/>
</dbReference>
<dbReference type="CDD" id="cd06225">
    <property type="entry name" value="HAMP"/>
    <property type="match status" value="1"/>
</dbReference>
<dbReference type="EC" id="2.7.13.3" evidence="3"/>
<dbReference type="PANTHER" id="PTHR45436">
    <property type="entry name" value="SENSOR HISTIDINE KINASE YKOH"/>
    <property type="match status" value="1"/>
</dbReference>